<organism evidence="2 3">
    <name type="scientific">Rhodomicrobium vannielii (strain ATCC 17100 / DSM 162 / LMG 4299 / NCIMB 10020 / ATH 3.1.1)</name>
    <dbReference type="NCBI Taxonomy" id="648757"/>
    <lineage>
        <taxon>Bacteria</taxon>
        <taxon>Pseudomonadati</taxon>
        <taxon>Pseudomonadota</taxon>
        <taxon>Alphaproteobacteria</taxon>
        <taxon>Hyphomicrobiales</taxon>
        <taxon>Hyphomicrobiaceae</taxon>
        <taxon>Rhodomicrobium</taxon>
    </lineage>
</organism>
<dbReference type="HOGENOM" id="CLU_1159592_0_0_5"/>
<keyword evidence="3" id="KW-1185">Reference proteome</keyword>
<feature type="compositionally biased region" description="Polar residues" evidence="1">
    <location>
        <begin position="162"/>
        <end position="173"/>
    </location>
</feature>
<evidence type="ECO:0000313" key="3">
    <source>
        <dbReference type="Proteomes" id="UP000001399"/>
    </source>
</evidence>
<protein>
    <submittedName>
        <fullName evidence="2">Uncharacterized protein</fullName>
    </submittedName>
</protein>
<sequence length="236" mass="26465">MPVTSEKPAPYAPHSSIVELIERYRNRGLPSPVTADVLLRAGISQSLVSRTLYALQVLDLIDEQGAPTKTFEGLRLAPEAEYKQRLSQWLQSAYADVLKFVDPADDDETKIRDAFRSYQPVGQQARMITLFLGLLAAAGMVAEKRGSQPRRPSSPPQKSQRASNGTSQTSKPSPENKKETVTASPTPHQQTSHDDSYEKLLLEKFPAFDPSWTEDLKKAWFEGFKQFQEMARKDRA</sequence>
<dbReference type="Pfam" id="PF17278">
    <property type="entry name" value="DUF5343"/>
    <property type="match status" value="1"/>
</dbReference>
<dbReference type="AlphaFoldDB" id="E3I8H9"/>
<dbReference type="RefSeq" id="WP_013419284.1">
    <property type="nucleotide sequence ID" value="NC_014664.1"/>
</dbReference>
<evidence type="ECO:0000256" key="1">
    <source>
        <dbReference type="SAM" id="MobiDB-lite"/>
    </source>
</evidence>
<feature type="compositionally biased region" description="Polar residues" evidence="1">
    <location>
        <begin position="181"/>
        <end position="190"/>
    </location>
</feature>
<accession>E3I8H9</accession>
<dbReference type="KEGG" id="rva:Rvan_1638"/>
<dbReference type="EMBL" id="CP002292">
    <property type="protein sequence ID" value="ADP70888.1"/>
    <property type="molecule type" value="Genomic_DNA"/>
</dbReference>
<evidence type="ECO:0000313" key="2">
    <source>
        <dbReference type="EMBL" id="ADP70888.1"/>
    </source>
</evidence>
<name>E3I8H9_RHOVT</name>
<dbReference type="InterPro" id="IPR035235">
    <property type="entry name" value="DUF5343"/>
</dbReference>
<reference evidence="3" key="1">
    <citation type="journal article" date="2011" name="J. Bacteriol.">
        <title>Genome sequences of eight morphologically diverse alphaproteobacteria.</title>
        <authorList>
            <consortium name="US DOE Joint Genome Institute"/>
            <person name="Brown P.J."/>
            <person name="Kysela D.T."/>
            <person name="Buechlein A."/>
            <person name="Hemmerich C."/>
            <person name="Brun Y.V."/>
        </authorList>
    </citation>
    <scope>NUCLEOTIDE SEQUENCE [LARGE SCALE GENOMIC DNA]</scope>
    <source>
        <strain evidence="3">ATCC 17100 / ATH 3.1.1 / DSM 162 / LMG 4299</strain>
    </source>
</reference>
<dbReference type="Proteomes" id="UP000001399">
    <property type="component" value="Chromosome"/>
</dbReference>
<feature type="region of interest" description="Disordered" evidence="1">
    <location>
        <begin position="143"/>
        <end position="198"/>
    </location>
</feature>
<gene>
    <name evidence="2" type="ordered locus">Rvan_1638</name>
</gene>
<proteinExistence type="predicted"/>